<dbReference type="PROSITE" id="PS51194">
    <property type="entry name" value="HELICASE_CTER"/>
    <property type="match status" value="1"/>
</dbReference>
<accession>A0A0H2R4V3</accession>
<dbReference type="EMBL" id="KQ086212">
    <property type="protein sequence ID" value="KLO06377.1"/>
    <property type="molecule type" value="Genomic_DNA"/>
</dbReference>
<dbReference type="GO" id="GO:0005737">
    <property type="term" value="C:cytoplasm"/>
    <property type="evidence" value="ECO:0007669"/>
    <property type="project" value="TreeGrafter"/>
</dbReference>
<name>A0A0H2R4V3_9AGAM</name>
<dbReference type="Pfam" id="PF00270">
    <property type="entry name" value="DEAD"/>
    <property type="match status" value="1"/>
</dbReference>
<dbReference type="InterPro" id="IPR027417">
    <property type="entry name" value="P-loop_NTPase"/>
</dbReference>
<dbReference type="SUPFAM" id="SSF52540">
    <property type="entry name" value="P-loop containing nucleoside triphosphate hydrolases"/>
    <property type="match status" value="1"/>
</dbReference>
<proteinExistence type="inferred from homology"/>
<dbReference type="GO" id="GO:0043138">
    <property type="term" value="F:3'-5' DNA helicase activity"/>
    <property type="evidence" value="ECO:0007669"/>
    <property type="project" value="UniProtKB-EC"/>
</dbReference>
<dbReference type="PANTHER" id="PTHR13710">
    <property type="entry name" value="DNA HELICASE RECQ FAMILY MEMBER"/>
    <property type="match status" value="1"/>
</dbReference>
<dbReference type="InterPro" id="IPR014001">
    <property type="entry name" value="Helicase_ATP-bd"/>
</dbReference>
<evidence type="ECO:0000313" key="9">
    <source>
        <dbReference type="EMBL" id="KLO06377.1"/>
    </source>
</evidence>
<evidence type="ECO:0000256" key="3">
    <source>
        <dbReference type="ARBA" id="ARBA00022840"/>
    </source>
</evidence>
<dbReference type="GO" id="GO:0000724">
    <property type="term" value="P:double-strand break repair via homologous recombination"/>
    <property type="evidence" value="ECO:0007669"/>
    <property type="project" value="TreeGrafter"/>
</dbReference>
<feature type="region of interest" description="Disordered" evidence="6">
    <location>
        <begin position="502"/>
        <end position="530"/>
    </location>
</feature>
<keyword evidence="9" id="KW-0378">Hydrolase</keyword>
<keyword evidence="10" id="KW-1185">Reference proteome</keyword>
<evidence type="ECO:0000256" key="4">
    <source>
        <dbReference type="ARBA" id="ARBA00034617"/>
    </source>
</evidence>
<keyword evidence="3" id="KW-0067">ATP-binding</keyword>
<feature type="region of interest" description="Disordered" evidence="6">
    <location>
        <begin position="655"/>
        <end position="739"/>
    </location>
</feature>
<dbReference type="AlphaFoldDB" id="A0A0H2R4V3"/>
<evidence type="ECO:0000256" key="1">
    <source>
        <dbReference type="ARBA" id="ARBA00005446"/>
    </source>
</evidence>
<dbReference type="Proteomes" id="UP000053477">
    <property type="component" value="Unassembled WGS sequence"/>
</dbReference>
<feature type="region of interest" description="Disordered" evidence="6">
    <location>
        <begin position="382"/>
        <end position="402"/>
    </location>
</feature>
<evidence type="ECO:0000256" key="5">
    <source>
        <dbReference type="ARBA" id="ARBA00034808"/>
    </source>
</evidence>
<gene>
    <name evidence="9" type="ORF">SCHPADRAFT_838151</name>
</gene>
<evidence type="ECO:0000259" key="8">
    <source>
        <dbReference type="PROSITE" id="PS51194"/>
    </source>
</evidence>
<evidence type="ECO:0000256" key="2">
    <source>
        <dbReference type="ARBA" id="ARBA00022741"/>
    </source>
</evidence>
<dbReference type="PANTHER" id="PTHR13710:SF154">
    <property type="entry name" value="RECQ HELICASE, PUTATIVE (AFU_ORTHOLOGUE AFUA_6G14720)-RELATED"/>
    <property type="match status" value="1"/>
</dbReference>
<feature type="compositionally biased region" description="Basic and acidic residues" evidence="6">
    <location>
        <begin position="656"/>
        <end position="682"/>
    </location>
</feature>
<dbReference type="EC" id="5.6.2.4" evidence="5"/>
<comment type="similarity">
    <text evidence="1">Belongs to the helicase family. RecQ subfamily.</text>
</comment>
<dbReference type="Gene3D" id="3.40.50.300">
    <property type="entry name" value="P-loop containing nucleotide triphosphate hydrolases"/>
    <property type="match status" value="3"/>
</dbReference>
<evidence type="ECO:0000313" key="10">
    <source>
        <dbReference type="Proteomes" id="UP000053477"/>
    </source>
</evidence>
<reference evidence="9 10" key="1">
    <citation type="submission" date="2015-04" db="EMBL/GenBank/DDBJ databases">
        <title>Complete genome sequence of Schizopora paradoxa KUC8140, a cosmopolitan wood degrader in East Asia.</title>
        <authorList>
            <consortium name="DOE Joint Genome Institute"/>
            <person name="Min B."/>
            <person name="Park H."/>
            <person name="Jang Y."/>
            <person name="Kim J.-J."/>
            <person name="Kim K.H."/>
            <person name="Pangilinan J."/>
            <person name="Lipzen A."/>
            <person name="Riley R."/>
            <person name="Grigoriev I.V."/>
            <person name="Spatafora J.W."/>
            <person name="Choi I.-G."/>
        </authorList>
    </citation>
    <scope>NUCLEOTIDE SEQUENCE [LARGE SCALE GENOMIC DNA]</scope>
    <source>
        <strain evidence="9 10">KUC8140</strain>
    </source>
</reference>
<dbReference type="GO" id="GO:0016787">
    <property type="term" value="F:hydrolase activity"/>
    <property type="evidence" value="ECO:0007669"/>
    <property type="project" value="UniProtKB-KW"/>
</dbReference>
<dbReference type="SMART" id="SM00487">
    <property type="entry name" value="DEXDc"/>
    <property type="match status" value="1"/>
</dbReference>
<dbReference type="STRING" id="27342.A0A0H2R4V3"/>
<dbReference type="InterPro" id="IPR011545">
    <property type="entry name" value="DEAD/DEAH_box_helicase_dom"/>
</dbReference>
<feature type="compositionally biased region" description="Basic and acidic residues" evidence="6">
    <location>
        <begin position="382"/>
        <end position="396"/>
    </location>
</feature>
<sequence>MSSQQSIHEQVKARSYQNLETARKTACKGRYNSQNTRSKFTGYVREKMNGREPFDWQLDVGEALHLGLDTMLIARTGAGKTLPFIAPAILGGGEGKILVISLLIALQNDQARSFEKLGIKAIVVNGETWSDEIAKVCTKSILSSNDFSKNIKAIIIDECHVVESWGAKFRSIYRDVGDLRAFVPMGVPILATTATLTPSSQQFIAGLLNINLDAAFYLNLGNDRPNIAYSVKRVSSPEDFDSLKEFFEKAYEKAEDIEQTLIYINERLSTQIACKRIRSWLPPALRHTVCFFHAGRHQRGKRRVLRAFQRGKYRVAVATEAAGMGTDIPNIARVIQLGVTDSLSTWLQRAGRAGRRPDMNAEAILLVEESIFQMVNIRSAAERDGNNTEESHRAPDSNEGAQLLTRTTEEVNEETHAATGKDSGESNSELVARKIVEPALRSWIETELCRRDKADEYFGNPPRTVGVSSTLIHLDLLLILTVAPTGSCCDNCTARRRREQAPDVVMASNSPSTIPVSARDTPGMTPNVNNKRPMVPSLSNALANNAPKKRTRNAIPENRSKDWLQEARDALVEWRRNLKLRQYPRSILSEEALLPDNVLSKLATKARLRSIVDIIEETGGNWALVDRHGDEVLAVLKAIDESRNTKKAELAAANREAAKQKRADDKAKRQQLEAEEQKKREAALQQQRDTQEKRVSDLQRRLEQETRDRDERQRRAYADLPIAQPLPRSTPLLGSTTFNQLHPTMTAPMFRIPQVSQLRYSREFSYISRDFLMLNNLH</sequence>
<dbReference type="GO" id="GO:0005694">
    <property type="term" value="C:chromosome"/>
    <property type="evidence" value="ECO:0007669"/>
    <property type="project" value="TreeGrafter"/>
</dbReference>
<dbReference type="GO" id="GO:0003676">
    <property type="term" value="F:nucleic acid binding"/>
    <property type="evidence" value="ECO:0007669"/>
    <property type="project" value="InterPro"/>
</dbReference>
<dbReference type="OrthoDB" id="2499463at2759"/>
<feature type="compositionally biased region" description="Basic and acidic residues" evidence="6">
    <location>
        <begin position="689"/>
        <end position="717"/>
    </location>
</feature>
<dbReference type="PROSITE" id="PS51192">
    <property type="entry name" value="HELICASE_ATP_BIND_1"/>
    <property type="match status" value="1"/>
</dbReference>
<feature type="domain" description="Helicase ATP-binding" evidence="7">
    <location>
        <begin position="61"/>
        <end position="214"/>
    </location>
</feature>
<evidence type="ECO:0000256" key="6">
    <source>
        <dbReference type="SAM" id="MobiDB-lite"/>
    </source>
</evidence>
<comment type="catalytic activity">
    <reaction evidence="4">
        <text>Couples ATP hydrolysis with the unwinding of duplex DNA by translocating in the 3'-5' direction.</text>
        <dbReference type="EC" id="5.6.2.4"/>
    </reaction>
</comment>
<keyword evidence="2" id="KW-0547">Nucleotide-binding</keyword>
<feature type="domain" description="Helicase C-terminal" evidence="8">
    <location>
        <begin position="242"/>
        <end position="396"/>
    </location>
</feature>
<protein>
    <recommendedName>
        <fullName evidence="5">DNA 3'-5' helicase</fullName>
        <ecNumber evidence="5">5.6.2.4</ecNumber>
    </recommendedName>
</protein>
<dbReference type="InterPro" id="IPR001650">
    <property type="entry name" value="Helicase_C-like"/>
</dbReference>
<dbReference type="Pfam" id="PF00271">
    <property type="entry name" value="Helicase_C"/>
    <property type="match status" value="1"/>
</dbReference>
<dbReference type="GO" id="GO:0009378">
    <property type="term" value="F:four-way junction helicase activity"/>
    <property type="evidence" value="ECO:0007669"/>
    <property type="project" value="TreeGrafter"/>
</dbReference>
<dbReference type="InParanoid" id="A0A0H2R4V3"/>
<dbReference type="SMART" id="SM00490">
    <property type="entry name" value="HELICc"/>
    <property type="match status" value="1"/>
</dbReference>
<organism evidence="9 10">
    <name type="scientific">Schizopora paradoxa</name>
    <dbReference type="NCBI Taxonomy" id="27342"/>
    <lineage>
        <taxon>Eukaryota</taxon>
        <taxon>Fungi</taxon>
        <taxon>Dikarya</taxon>
        <taxon>Basidiomycota</taxon>
        <taxon>Agaricomycotina</taxon>
        <taxon>Agaricomycetes</taxon>
        <taxon>Hymenochaetales</taxon>
        <taxon>Schizoporaceae</taxon>
        <taxon>Schizopora</taxon>
    </lineage>
</organism>
<evidence type="ECO:0000259" key="7">
    <source>
        <dbReference type="PROSITE" id="PS51192"/>
    </source>
</evidence>
<dbReference type="GO" id="GO:0005524">
    <property type="term" value="F:ATP binding"/>
    <property type="evidence" value="ECO:0007669"/>
    <property type="project" value="UniProtKB-KW"/>
</dbReference>